<name>A0A378JWS9_9GAMM</name>
<evidence type="ECO:0000313" key="4">
    <source>
        <dbReference type="Proteomes" id="UP000054985"/>
    </source>
</evidence>
<dbReference type="Proteomes" id="UP000254040">
    <property type="component" value="Unassembled WGS sequence"/>
</dbReference>
<evidence type="ECO:0000259" key="1">
    <source>
        <dbReference type="Pfam" id="PF14860"/>
    </source>
</evidence>
<evidence type="ECO:0000313" key="2">
    <source>
        <dbReference type="EMBL" id="KTD37358.1"/>
    </source>
</evidence>
<dbReference type="Pfam" id="PF14860">
    <property type="entry name" value="DrrA_P4M"/>
    <property type="match status" value="1"/>
</dbReference>
<accession>A0A378JWS9</accession>
<reference evidence="2 4" key="1">
    <citation type="submission" date="2015-11" db="EMBL/GenBank/DDBJ databases">
        <title>Genomic analysis of 38 Legionella species identifies large and diverse effector repertoires.</title>
        <authorList>
            <person name="Burstein D."/>
            <person name="Amaro F."/>
            <person name="Zusman T."/>
            <person name="Lifshitz Z."/>
            <person name="Cohen O."/>
            <person name="Gilbert J.A."/>
            <person name="Pupko T."/>
            <person name="Shuman H.A."/>
            <person name="Segal G."/>
        </authorList>
    </citation>
    <scope>NUCLEOTIDE SEQUENCE [LARGE SCALE GENOMIC DNA]</scope>
    <source>
        <strain evidence="2 4">ATCC 43877</strain>
    </source>
</reference>
<dbReference type="InterPro" id="IPR028057">
    <property type="entry name" value="DrrA_P4M"/>
</dbReference>
<proteinExistence type="predicted"/>
<keyword evidence="4" id="KW-1185">Reference proteome</keyword>
<dbReference type="GO" id="GO:0031267">
    <property type="term" value="F:small GTPase binding"/>
    <property type="evidence" value="ECO:0007669"/>
    <property type="project" value="InterPro"/>
</dbReference>
<reference evidence="3 5" key="2">
    <citation type="submission" date="2018-06" db="EMBL/GenBank/DDBJ databases">
        <authorList>
            <consortium name="Pathogen Informatics"/>
            <person name="Doyle S."/>
        </authorList>
    </citation>
    <scope>NUCLEOTIDE SEQUENCE [LARGE SCALE GENOMIC DNA]</scope>
    <source>
        <strain evidence="3 5">NCTC12239</strain>
    </source>
</reference>
<feature type="domain" description="DrrA phosphatidylinositol 4-phosphate binding" evidence="1">
    <location>
        <begin position="422"/>
        <end position="522"/>
    </location>
</feature>
<organism evidence="3 5">
    <name type="scientific">Legionella moravica</name>
    <dbReference type="NCBI Taxonomy" id="39962"/>
    <lineage>
        <taxon>Bacteria</taxon>
        <taxon>Pseudomonadati</taxon>
        <taxon>Pseudomonadota</taxon>
        <taxon>Gammaproteobacteria</taxon>
        <taxon>Legionellales</taxon>
        <taxon>Legionellaceae</taxon>
        <taxon>Legionella</taxon>
    </lineage>
</organism>
<evidence type="ECO:0000313" key="3">
    <source>
        <dbReference type="EMBL" id="STX63165.1"/>
    </source>
</evidence>
<dbReference type="EMBL" id="UGOG01000001">
    <property type="protein sequence ID" value="STX63165.1"/>
    <property type="molecule type" value="Genomic_DNA"/>
</dbReference>
<dbReference type="InterPro" id="IPR038346">
    <property type="entry name" value="DrrA_PI4P-bd_sf"/>
</dbReference>
<dbReference type="RefSeq" id="WP_028384950.1">
    <property type="nucleotide sequence ID" value="NZ_CAAAJG010000011.1"/>
</dbReference>
<gene>
    <name evidence="3" type="primary">SidM_2</name>
    <name evidence="2" type="synonym">drrA_3</name>
    <name evidence="2" type="ORF">Lmor_0550</name>
    <name evidence="3" type="ORF">NCTC12239_02107</name>
</gene>
<dbReference type="OrthoDB" id="5648656at2"/>
<sequence length="528" mass="59659">MSNIYPKKPIVVLSVIEPGTLGDLSFVDKMIDSYQNQENDQPFIILLNDLGDESLKDKGLVQTLKNKVGEENIRIIHTDMEHSEDITQSWQLREEIAKSKPKAIIYGPMIIEKDCAACKRLATINDVPFIVLPEYSYKYHGSNSIPTGPGPDANGMFLGGFKENQNIHAEDEHKFGKSLNQLENENQLFFAYLNNHSSGRGANPETFKQELLSYLYFVTSTLAHSDNQKPAEVFTRIIPEIFDSYIKELQQNNPYECGFEIHYDGEIHHVSGRSGNDDHVVTINLSNPFPLKKDSMIAMMQACKRQMNPVCATGDQSLGETISIGVPFFYQAMPWKKDLAKDLDTTAQVKNLDGVSEMNKHGFTFKKLTDADEFAQQYKEKRVEWAAQYSSLSKHIADLHQELPNKIENGIKNQSQLGYTHRNRFHFSPVNSNQLNPVQDQLKEFSGDMLKANILADVKDKLLGAPNEFVLNLIVNGFKSSQEYTILKTGQDVATTLFNLETSSIEEFNKIVEEAREQLKSKSSVSLS</sequence>
<evidence type="ECO:0000313" key="5">
    <source>
        <dbReference type="Proteomes" id="UP000254040"/>
    </source>
</evidence>
<dbReference type="EMBL" id="LNYN01000013">
    <property type="protein sequence ID" value="KTD37358.1"/>
    <property type="molecule type" value="Genomic_DNA"/>
</dbReference>
<dbReference type="AlphaFoldDB" id="A0A378JWS9"/>
<dbReference type="Gene3D" id="1.20.1280.280">
    <property type="match status" value="1"/>
</dbReference>
<dbReference type="GO" id="GO:0044161">
    <property type="term" value="C:host cell cytoplasmic vesicle"/>
    <property type="evidence" value="ECO:0007669"/>
    <property type="project" value="InterPro"/>
</dbReference>
<dbReference type="Proteomes" id="UP000054985">
    <property type="component" value="Unassembled WGS sequence"/>
</dbReference>
<protein>
    <submittedName>
        <fullName evidence="2">Multifunctional virulence effector protein DrrA</fullName>
    </submittedName>
    <submittedName>
        <fullName evidence="3">Substrate of the Dot/Icm secretion system</fullName>
    </submittedName>
</protein>